<feature type="region of interest" description="Disordered" evidence="1">
    <location>
        <begin position="1"/>
        <end position="52"/>
    </location>
</feature>
<dbReference type="AlphaFoldDB" id="A0A067MYC1"/>
<proteinExistence type="predicted"/>
<evidence type="ECO:0000313" key="3">
    <source>
        <dbReference type="Proteomes" id="UP000027195"/>
    </source>
</evidence>
<dbReference type="EMBL" id="KL198017">
    <property type="protein sequence ID" value="KDQ20748.1"/>
    <property type="molecule type" value="Genomic_DNA"/>
</dbReference>
<organism evidence="2 3">
    <name type="scientific">Botryobasidium botryosum (strain FD-172 SS1)</name>
    <dbReference type="NCBI Taxonomy" id="930990"/>
    <lineage>
        <taxon>Eukaryota</taxon>
        <taxon>Fungi</taxon>
        <taxon>Dikarya</taxon>
        <taxon>Basidiomycota</taxon>
        <taxon>Agaricomycotina</taxon>
        <taxon>Agaricomycetes</taxon>
        <taxon>Cantharellales</taxon>
        <taxon>Botryobasidiaceae</taxon>
        <taxon>Botryobasidium</taxon>
    </lineage>
</organism>
<evidence type="ECO:0000256" key="1">
    <source>
        <dbReference type="SAM" id="MobiDB-lite"/>
    </source>
</evidence>
<dbReference type="SUPFAM" id="SSF52833">
    <property type="entry name" value="Thioredoxin-like"/>
    <property type="match status" value="1"/>
</dbReference>
<accession>A0A067MYC1</accession>
<dbReference type="CDD" id="cd02989">
    <property type="entry name" value="Phd_like_TxnDC9"/>
    <property type="match status" value="1"/>
</dbReference>
<dbReference type="InParanoid" id="A0A067MYC1"/>
<dbReference type="InterPro" id="IPR036249">
    <property type="entry name" value="Thioredoxin-like_sf"/>
</dbReference>
<sequence>MSNDQELDFQFVRPDAPSVDPQVSSLASRLEPSTSKNQDDDDKSDISDSELFDELENDDALRGLRERRMEELKNEMAKVRDMRESEHGRYTEITDEKQVIQTSANEPRCVIHFYHRDFQRCKIMDKHLGSLLDWKEIAPKYFSTRFIRVFVENVPWLVEKLAIKVLPCVVCFVGGVLKERLIGFEEMGNNDSFSTASLEFRLAQTGVITLPKTPGSAPSSGRNIRGKAEDDDELDI</sequence>
<feature type="compositionally biased region" description="Acidic residues" evidence="1">
    <location>
        <begin position="39"/>
        <end position="52"/>
    </location>
</feature>
<keyword evidence="3" id="KW-1185">Reference proteome</keyword>
<dbReference type="OrthoDB" id="10257948at2759"/>
<evidence type="ECO:0000313" key="2">
    <source>
        <dbReference type="EMBL" id="KDQ20748.1"/>
    </source>
</evidence>
<dbReference type="PANTHER" id="PTHR21148">
    <property type="entry name" value="THIOREDOXIN DOMAIN-CONTAINING PROTEIN 9"/>
    <property type="match status" value="1"/>
</dbReference>
<dbReference type="STRING" id="930990.A0A067MYC1"/>
<dbReference type="Gene3D" id="3.40.30.10">
    <property type="entry name" value="Glutaredoxin"/>
    <property type="match status" value="1"/>
</dbReference>
<protein>
    <recommendedName>
        <fullName evidence="4">Phosducin thioredoxin-like domain-containing protein</fullName>
    </recommendedName>
</protein>
<name>A0A067MYC1_BOTB1</name>
<gene>
    <name evidence="2" type="ORF">BOTBODRAFT_169470</name>
</gene>
<reference evidence="3" key="1">
    <citation type="journal article" date="2014" name="Proc. Natl. Acad. Sci. U.S.A.">
        <title>Extensive sampling of basidiomycete genomes demonstrates inadequacy of the white-rot/brown-rot paradigm for wood decay fungi.</title>
        <authorList>
            <person name="Riley R."/>
            <person name="Salamov A.A."/>
            <person name="Brown D.W."/>
            <person name="Nagy L.G."/>
            <person name="Floudas D."/>
            <person name="Held B.W."/>
            <person name="Levasseur A."/>
            <person name="Lombard V."/>
            <person name="Morin E."/>
            <person name="Otillar R."/>
            <person name="Lindquist E.A."/>
            <person name="Sun H."/>
            <person name="LaButti K.M."/>
            <person name="Schmutz J."/>
            <person name="Jabbour D."/>
            <person name="Luo H."/>
            <person name="Baker S.E."/>
            <person name="Pisabarro A.G."/>
            <person name="Walton J.D."/>
            <person name="Blanchette R.A."/>
            <person name="Henrissat B."/>
            <person name="Martin F."/>
            <person name="Cullen D."/>
            <person name="Hibbett D.S."/>
            <person name="Grigoriev I.V."/>
        </authorList>
    </citation>
    <scope>NUCLEOTIDE SEQUENCE [LARGE SCALE GENOMIC DNA]</scope>
    <source>
        <strain evidence="3">FD-172 SS1</strain>
    </source>
</reference>
<dbReference type="HOGENOM" id="CLU_072378_0_1_1"/>
<dbReference type="Proteomes" id="UP000027195">
    <property type="component" value="Unassembled WGS sequence"/>
</dbReference>
<evidence type="ECO:0008006" key="4">
    <source>
        <dbReference type="Google" id="ProtNLM"/>
    </source>
</evidence>
<dbReference type="FunCoup" id="A0A067MYC1">
    <property type="interactions" value="765"/>
</dbReference>
<feature type="region of interest" description="Disordered" evidence="1">
    <location>
        <begin position="211"/>
        <end position="236"/>
    </location>
</feature>